<proteinExistence type="predicted"/>
<keyword evidence="3" id="KW-1185">Reference proteome</keyword>
<reference evidence="3" key="1">
    <citation type="journal article" date="2019" name="Int. J. Syst. Evol. Microbiol.">
        <title>The Global Catalogue of Microorganisms (GCM) 10K type strain sequencing project: providing services to taxonomists for standard genome sequencing and annotation.</title>
        <authorList>
            <consortium name="The Broad Institute Genomics Platform"/>
            <consortium name="The Broad Institute Genome Sequencing Center for Infectious Disease"/>
            <person name="Wu L."/>
            <person name="Ma J."/>
        </authorList>
    </citation>
    <scope>NUCLEOTIDE SEQUENCE [LARGE SCALE GENOMIC DNA]</scope>
    <source>
        <strain evidence="3">JCM 17809</strain>
    </source>
</reference>
<evidence type="ECO:0000313" key="3">
    <source>
        <dbReference type="Proteomes" id="UP001500945"/>
    </source>
</evidence>
<feature type="region of interest" description="Disordered" evidence="1">
    <location>
        <begin position="26"/>
        <end position="64"/>
    </location>
</feature>
<sequence>MHNDPWMLCTDRGDLRRIPNDTVHLDAGAEEPTSEVPPILPGDSGHKGPGHRVPFSAGLSTCTG</sequence>
<dbReference type="EMBL" id="BAABGM010000015">
    <property type="protein sequence ID" value="GAA4408616.1"/>
    <property type="molecule type" value="Genomic_DNA"/>
</dbReference>
<organism evidence="2 3">
    <name type="scientific">Fodinibacter luteus</name>
    <dbReference type="NCBI Taxonomy" id="552064"/>
    <lineage>
        <taxon>Bacteria</taxon>
        <taxon>Bacillati</taxon>
        <taxon>Actinomycetota</taxon>
        <taxon>Actinomycetes</taxon>
        <taxon>Micrococcales</taxon>
        <taxon>Intrasporangiaceae</taxon>
        <taxon>Fodinibacter (ex Wang et al. 2009)</taxon>
    </lineage>
</organism>
<dbReference type="Proteomes" id="UP001500945">
    <property type="component" value="Unassembled WGS sequence"/>
</dbReference>
<accession>A0ABP8KK98</accession>
<protein>
    <submittedName>
        <fullName evidence="2">Uncharacterized protein</fullName>
    </submittedName>
</protein>
<comment type="caution">
    <text evidence="2">The sequence shown here is derived from an EMBL/GenBank/DDBJ whole genome shotgun (WGS) entry which is preliminary data.</text>
</comment>
<evidence type="ECO:0000313" key="2">
    <source>
        <dbReference type="EMBL" id="GAA4408616.1"/>
    </source>
</evidence>
<gene>
    <name evidence="2" type="ORF">GCM10023168_26300</name>
</gene>
<evidence type="ECO:0000256" key="1">
    <source>
        <dbReference type="SAM" id="MobiDB-lite"/>
    </source>
</evidence>
<name>A0ABP8KK98_9MICO</name>